<evidence type="ECO:0000256" key="4">
    <source>
        <dbReference type="ARBA" id="ARBA00010231"/>
    </source>
</evidence>
<dbReference type="PRINTS" id="PR00509">
    <property type="entry name" value="PGMPMM"/>
</dbReference>
<dbReference type="EC" id="5.4.2.8" evidence="5"/>
<comment type="similarity">
    <text evidence="4 10">Belongs to the phosphohexose mutase family.</text>
</comment>
<accession>A0A6F8TAF1</accession>
<proteinExistence type="inferred from homology"/>
<protein>
    <recommendedName>
        <fullName evidence="5">phosphomannomutase</fullName>
        <ecNumber evidence="5">5.4.2.8</ecNumber>
    </recommendedName>
</protein>
<dbReference type="InterPro" id="IPR005841">
    <property type="entry name" value="Alpha-D-phosphohexomutase_SF"/>
</dbReference>
<dbReference type="Pfam" id="PF02879">
    <property type="entry name" value="PGM_PMM_II"/>
    <property type="match status" value="1"/>
</dbReference>
<dbReference type="GO" id="GO:0005975">
    <property type="term" value="P:carbohydrate metabolic process"/>
    <property type="evidence" value="ECO:0007669"/>
    <property type="project" value="InterPro"/>
</dbReference>
<evidence type="ECO:0000256" key="7">
    <source>
        <dbReference type="ARBA" id="ARBA00022723"/>
    </source>
</evidence>
<dbReference type="GO" id="GO:0004615">
    <property type="term" value="F:phosphomannomutase activity"/>
    <property type="evidence" value="ECO:0007669"/>
    <property type="project" value="UniProtKB-EC"/>
</dbReference>
<dbReference type="KEGG" id="lant:TUM19329_34580"/>
<dbReference type="EMBL" id="AP022839">
    <property type="protein sequence ID" value="BCA97097.1"/>
    <property type="molecule type" value="Genomic_DNA"/>
</dbReference>
<dbReference type="InterPro" id="IPR016055">
    <property type="entry name" value="A-D-PHexomutase_a/b/a-I/II/III"/>
</dbReference>
<dbReference type="InterPro" id="IPR005843">
    <property type="entry name" value="A-D-PHexomutase_C"/>
</dbReference>
<evidence type="ECO:0000256" key="8">
    <source>
        <dbReference type="ARBA" id="ARBA00022842"/>
    </source>
</evidence>
<feature type="domain" description="Alpha-D-phosphohexomutase alpha/beta/alpha" evidence="13">
    <location>
        <begin position="165"/>
        <end position="262"/>
    </location>
</feature>
<feature type="domain" description="Alpha-D-phosphohexomutase alpha/beta/alpha" evidence="14">
    <location>
        <begin position="267"/>
        <end position="373"/>
    </location>
</feature>
<keyword evidence="9" id="KW-0413">Isomerase</keyword>
<gene>
    <name evidence="15" type="ORF">TUM19329_34580</name>
</gene>
<feature type="domain" description="Alpha-D-phosphohexomutase C-terminal" evidence="11">
    <location>
        <begin position="385"/>
        <end position="455"/>
    </location>
</feature>
<evidence type="ECO:0000259" key="11">
    <source>
        <dbReference type="Pfam" id="PF00408"/>
    </source>
</evidence>
<dbReference type="InterPro" id="IPR036900">
    <property type="entry name" value="A-D-PHexomutase_C_sf"/>
</dbReference>
<organism evidence="15 16">
    <name type="scientific">Legionella antarctica</name>
    <dbReference type="NCBI Taxonomy" id="2708020"/>
    <lineage>
        <taxon>Bacteria</taxon>
        <taxon>Pseudomonadati</taxon>
        <taxon>Pseudomonadota</taxon>
        <taxon>Gammaproteobacteria</taxon>
        <taxon>Legionellales</taxon>
        <taxon>Legionellaceae</taxon>
        <taxon>Legionella</taxon>
    </lineage>
</organism>
<dbReference type="PANTHER" id="PTHR43771">
    <property type="entry name" value="PHOSPHOMANNOMUTASE"/>
    <property type="match status" value="1"/>
</dbReference>
<sequence>MSKLSLAKAVLALFNEYDVRGLIGAELNRDTYYTLGVAIGNELQDTETIKMILICRDSRGSSKAFTKALAQGLLLSGIDVIDIGCLPTPVLHFAMRFLHCPSSLMVTASHNPINYNGLKINLAGKNYHGALLRSLHYRIIQNQLRITEKNDEVHIHYPSEQMVTQYIQAIKTDLSLSLKLRVVVDCGNAVAGTVVPPLLTALGCEVIPLYCDVQETFTNHNPDPAVEENLHDLCCHVQEHKADLGVAFDGDGDRLGVVDNKGCIIPSDRLLLAFSHAVLTQKNNPRIVFDVKCTQHLNDYILAREGIPVMTKTGMANIMSSMSEHQALLGGEYCGHFYFKDRWLGYNDGIYAAARTLEMLSKQVNDAHTYFKQFPNSINTSELKIPISEHKKEAFMRQLLEQAPQFLGGTIICIDGLRVNFATSWGLIRPSNTGPWLTLRFEANTEGDLQQIKLLFRELITRINPYLDLPF</sequence>
<evidence type="ECO:0000313" key="16">
    <source>
        <dbReference type="Proteomes" id="UP000502894"/>
    </source>
</evidence>
<reference evidence="15" key="1">
    <citation type="journal article" date="2020" name="Microbiol. Resour. Announc.">
        <title>Complete Genome Sequence of Novel Psychrotolerant Legionella Strain TUM19329, Isolated from Antarctic Lake Sediment.</title>
        <authorList>
            <person name="Shimada S."/>
            <person name="Nakai R."/>
            <person name="Aoki K."/>
            <person name="Shimoeda N."/>
            <person name="Ohno G."/>
            <person name="Miyazaki Y."/>
            <person name="Kudoh S."/>
            <person name="Imura S."/>
            <person name="Watanabe K."/>
            <person name="Ishii Y."/>
            <person name="Tateda K."/>
        </authorList>
    </citation>
    <scope>NUCLEOTIDE SEQUENCE [LARGE SCALE GENOMIC DNA]</scope>
    <source>
        <strain evidence="15">TUM19329</strain>
    </source>
</reference>
<keyword evidence="8 10" id="KW-0460">Magnesium</keyword>
<keyword evidence="6" id="KW-0597">Phosphoprotein</keyword>
<dbReference type="Gene3D" id="3.30.310.50">
    <property type="entry name" value="Alpha-D-phosphohexomutase, C-terminal domain"/>
    <property type="match status" value="1"/>
</dbReference>
<dbReference type="SUPFAM" id="SSF53738">
    <property type="entry name" value="Phosphoglucomutase, first 3 domains"/>
    <property type="match status" value="3"/>
</dbReference>
<dbReference type="Pfam" id="PF02880">
    <property type="entry name" value="PGM_PMM_III"/>
    <property type="match status" value="1"/>
</dbReference>
<evidence type="ECO:0000256" key="2">
    <source>
        <dbReference type="ARBA" id="ARBA00001946"/>
    </source>
</evidence>
<dbReference type="SUPFAM" id="SSF55957">
    <property type="entry name" value="Phosphoglucomutase, C-terminal domain"/>
    <property type="match status" value="1"/>
</dbReference>
<feature type="domain" description="Alpha-D-phosphohexomutase alpha/beta/alpha" evidence="12">
    <location>
        <begin position="13"/>
        <end position="124"/>
    </location>
</feature>
<evidence type="ECO:0000256" key="9">
    <source>
        <dbReference type="ARBA" id="ARBA00023235"/>
    </source>
</evidence>
<dbReference type="Pfam" id="PF02878">
    <property type="entry name" value="PGM_PMM_I"/>
    <property type="match status" value="1"/>
</dbReference>
<keyword evidence="16" id="KW-1185">Reference proteome</keyword>
<keyword evidence="7 10" id="KW-0479">Metal-binding</keyword>
<dbReference type="InterPro" id="IPR005844">
    <property type="entry name" value="A-D-PHexomutase_a/b/a-I"/>
</dbReference>
<dbReference type="Proteomes" id="UP000502894">
    <property type="component" value="Chromosome"/>
</dbReference>
<dbReference type="InterPro" id="IPR016066">
    <property type="entry name" value="A-D-PHexomutase_CS"/>
</dbReference>
<evidence type="ECO:0000256" key="6">
    <source>
        <dbReference type="ARBA" id="ARBA00022553"/>
    </source>
</evidence>
<dbReference type="Gene3D" id="3.40.120.10">
    <property type="entry name" value="Alpha-D-Glucose-1,6-Bisphosphate, subunit A, domain 3"/>
    <property type="match status" value="3"/>
</dbReference>
<evidence type="ECO:0000313" key="15">
    <source>
        <dbReference type="EMBL" id="BCA97097.1"/>
    </source>
</evidence>
<evidence type="ECO:0000259" key="14">
    <source>
        <dbReference type="Pfam" id="PF02880"/>
    </source>
</evidence>
<dbReference type="AlphaFoldDB" id="A0A6F8TAF1"/>
<evidence type="ECO:0000256" key="5">
    <source>
        <dbReference type="ARBA" id="ARBA00012730"/>
    </source>
</evidence>
<dbReference type="CDD" id="cd03089">
    <property type="entry name" value="PMM_PGM"/>
    <property type="match status" value="1"/>
</dbReference>
<evidence type="ECO:0000259" key="12">
    <source>
        <dbReference type="Pfam" id="PF02878"/>
    </source>
</evidence>
<dbReference type="Pfam" id="PF00408">
    <property type="entry name" value="PGM_PMM_IV"/>
    <property type="match status" value="1"/>
</dbReference>
<evidence type="ECO:0000256" key="1">
    <source>
        <dbReference type="ARBA" id="ARBA00000586"/>
    </source>
</evidence>
<dbReference type="InterPro" id="IPR005846">
    <property type="entry name" value="A-D-PHexomutase_a/b/a-III"/>
</dbReference>
<comment type="catalytic activity">
    <reaction evidence="1">
        <text>alpha-D-mannose 1-phosphate = D-mannose 6-phosphate</text>
        <dbReference type="Rhea" id="RHEA:11140"/>
        <dbReference type="ChEBI" id="CHEBI:58409"/>
        <dbReference type="ChEBI" id="CHEBI:58735"/>
        <dbReference type="EC" id="5.4.2.8"/>
    </reaction>
</comment>
<dbReference type="PANTHER" id="PTHR43771:SF2">
    <property type="entry name" value="PHOSPHOMANNOMUTASE_PHOSPHOGLUCOMUTASE"/>
    <property type="match status" value="1"/>
</dbReference>
<comment type="cofactor">
    <cofactor evidence="2">
        <name>Mg(2+)</name>
        <dbReference type="ChEBI" id="CHEBI:18420"/>
    </cofactor>
</comment>
<dbReference type="PROSITE" id="PS00710">
    <property type="entry name" value="PGM_PMM"/>
    <property type="match status" value="1"/>
</dbReference>
<comment type="pathway">
    <text evidence="3">Nucleotide-sugar biosynthesis; GDP-alpha-D-mannose biosynthesis; alpha-D-mannose 1-phosphate from D-fructose 6-phosphate: step 2/2.</text>
</comment>
<evidence type="ECO:0000256" key="10">
    <source>
        <dbReference type="RuleBase" id="RU004326"/>
    </source>
</evidence>
<dbReference type="InterPro" id="IPR005845">
    <property type="entry name" value="A-D-PHexomutase_a/b/a-II"/>
</dbReference>
<evidence type="ECO:0000256" key="3">
    <source>
        <dbReference type="ARBA" id="ARBA00004699"/>
    </source>
</evidence>
<evidence type="ECO:0000259" key="13">
    <source>
        <dbReference type="Pfam" id="PF02879"/>
    </source>
</evidence>
<name>A0A6F8TAF1_9GAMM</name>
<dbReference type="RefSeq" id="WP_173238308.1">
    <property type="nucleotide sequence ID" value="NZ_AP022839.1"/>
</dbReference>
<dbReference type="GO" id="GO:0000287">
    <property type="term" value="F:magnesium ion binding"/>
    <property type="evidence" value="ECO:0007669"/>
    <property type="project" value="InterPro"/>
</dbReference>